<comment type="caution">
    <text evidence="1">Lacks conserved residue(s) required for the propagation of feature annotation.</text>
</comment>
<feature type="non-terminal residue" evidence="3">
    <location>
        <position position="78"/>
    </location>
</feature>
<keyword evidence="1" id="KW-1015">Disulfide bond</keyword>
<evidence type="ECO:0000256" key="1">
    <source>
        <dbReference type="PROSITE-ProRule" id="PRU00076"/>
    </source>
</evidence>
<reference evidence="3 4" key="1">
    <citation type="submission" date="2022-05" db="EMBL/GenBank/DDBJ databases">
        <authorList>
            <consortium name="Genoscope - CEA"/>
            <person name="William W."/>
        </authorList>
    </citation>
    <scope>NUCLEOTIDE SEQUENCE [LARGE SCALE GENOMIC DNA]</scope>
</reference>
<dbReference type="AlphaFoldDB" id="A0AAU9W801"/>
<dbReference type="PROSITE" id="PS50026">
    <property type="entry name" value="EGF_3"/>
    <property type="match status" value="1"/>
</dbReference>
<evidence type="ECO:0000259" key="2">
    <source>
        <dbReference type="PROSITE" id="PS50026"/>
    </source>
</evidence>
<keyword evidence="1" id="KW-0245">EGF-like domain</keyword>
<protein>
    <recommendedName>
        <fullName evidence="2">EGF-like domain-containing protein</fullName>
    </recommendedName>
</protein>
<evidence type="ECO:0000313" key="4">
    <source>
        <dbReference type="Proteomes" id="UP001159428"/>
    </source>
</evidence>
<sequence>MLPLDELDRKLSCLHNPCRNGGTWQPVHRVCSNDFTCVCAAGFSGKFCDLILGFWPVVVAFKGYNGKYLSRKHRSGID</sequence>
<dbReference type="Proteomes" id="UP001159428">
    <property type="component" value="Unassembled WGS sequence"/>
</dbReference>
<gene>
    <name evidence="3" type="ORF">PMEA_00031464</name>
</gene>
<accession>A0AAU9W801</accession>
<dbReference type="PROSITE" id="PS01186">
    <property type="entry name" value="EGF_2"/>
    <property type="match status" value="1"/>
</dbReference>
<organism evidence="3 4">
    <name type="scientific">Pocillopora meandrina</name>
    <dbReference type="NCBI Taxonomy" id="46732"/>
    <lineage>
        <taxon>Eukaryota</taxon>
        <taxon>Metazoa</taxon>
        <taxon>Cnidaria</taxon>
        <taxon>Anthozoa</taxon>
        <taxon>Hexacorallia</taxon>
        <taxon>Scleractinia</taxon>
        <taxon>Astrocoeniina</taxon>
        <taxon>Pocilloporidae</taxon>
        <taxon>Pocillopora</taxon>
    </lineage>
</organism>
<feature type="disulfide bond" evidence="1">
    <location>
        <begin position="39"/>
        <end position="48"/>
    </location>
</feature>
<evidence type="ECO:0000313" key="3">
    <source>
        <dbReference type="EMBL" id="CAH3044903.1"/>
    </source>
</evidence>
<keyword evidence="4" id="KW-1185">Reference proteome</keyword>
<dbReference type="InterPro" id="IPR000742">
    <property type="entry name" value="EGF"/>
</dbReference>
<proteinExistence type="predicted"/>
<dbReference type="SUPFAM" id="SSF57196">
    <property type="entry name" value="EGF/Laminin"/>
    <property type="match status" value="1"/>
</dbReference>
<name>A0AAU9W801_9CNID</name>
<feature type="domain" description="EGF-like" evidence="2">
    <location>
        <begin position="9"/>
        <end position="49"/>
    </location>
</feature>
<comment type="caution">
    <text evidence="3">The sequence shown here is derived from an EMBL/GenBank/DDBJ whole genome shotgun (WGS) entry which is preliminary data.</text>
</comment>
<dbReference type="Pfam" id="PF00008">
    <property type="entry name" value="EGF"/>
    <property type="match status" value="1"/>
</dbReference>
<dbReference type="Gene3D" id="2.10.25.10">
    <property type="entry name" value="Laminin"/>
    <property type="match status" value="1"/>
</dbReference>
<dbReference type="PROSITE" id="PS00022">
    <property type="entry name" value="EGF_1"/>
    <property type="match status" value="1"/>
</dbReference>
<dbReference type="EMBL" id="CALNXJ010000007">
    <property type="protein sequence ID" value="CAH3044903.1"/>
    <property type="molecule type" value="Genomic_DNA"/>
</dbReference>